<dbReference type="PaxDb" id="35128-Thaps269439"/>
<dbReference type="EMBL" id="CM000645">
    <property type="protein sequence ID" value="EED90474.1"/>
    <property type="molecule type" value="Genomic_DNA"/>
</dbReference>
<name>B8C8F4_THAPS</name>
<dbReference type="InParanoid" id="B8C8F4"/>
<evidence type="ECO:0000313" key="1">
    <source>
        <dbReference type="EMBL" id="EED90474.1"/>
    </source>
</evidence>
<protein>
    <submittedName>
        <fullName evidence="1">Uncharacterized protein</fullName>
    </submittedName>
</protein>
<dbReference type="InterPro" id="IPR023346">
    <property type="entry name" value="Lysozyme-like_dom_sf"/>
</dbReference>
<dbReference type="RefSeq" id="XP_002292499.1">
    <property type="nucleotide sequence ID" value="XM_002292463.1"/>
</dbReference>
<evidence type="ECO:0000313" key="2">
    <source>
        <dbReference type="Proteomes" id="UP000001449"/>
    </source>
</evidence>
<dbReference type="AlphaFoldDB" id="B8C8F4"/>
<gene>
    <name evidence="1" type="ORF">THAPSDRAFT_269439</name>
</gene>
<keyword evidence="2" id="KW-1185">Reference proteome</keyword>
<dbReference type="KEGG" id="tps:THAPSDRAFT_269439"/>
<dbReference type="Proteomes" id="UP000001449">
    <property type="component" value="Chromosome 9"/>
</dbReference>
<proteinExistence type="predicted"/>
<dbReference type="SUPFAM" id="SSF53955">
    <property type="entry name" value="Lysozyme-like"/>
    <property type="match status" value="1"/>
</dbReference>
<dbReference type="PANTHER" id="PTHR21113:SF4">
    <property type="entry name" value="CHITIN-BINDING TYPE-4 DOMAIN-CONTAINING PROTEIN"/>
    <property type="match status" value="1"/>
</dbReference>
<organism evidence="1 2">
    <name type="scientific">Thalassiosira pseudonana</name>
    <name type="common">Marine diatom</name>
    <name type="synonym">Cyclotella nana</name>
    <dbReference type="NCBI Taxonomy" id="35128"/>
    <lineage>
        <taxon>Eukaryota</taxon>
        <taxon>Sar</taxon>
        <taxon>Stramenopiles</taxon>
        <taxon>Ochrophyta</taxon>
        <taxon>Bacillariophyta</taxon>
        <taxon>Coscinodiscophyceae</taxon>
        <taxon>Thalassiosirophycidae</taxon>
        <taxon>Thalassiosirales</taxon>
        <taxon>Thalassiosiraceae</taxon>
        <taxon>Thalassiosira</taxon>
    </lineage>
</organism>
<accession>B8C8F4</accession>
<reference evidence="1 2" key="1">
    <citation type="journal article" date="2004" name="Science">
        <title>The genome of the diatom Thalassiosira pseudonana: ecology, evolution, and metabolism.</title>
        <authorList>
            <person name="Armbrust E.V."/>
            <person name="Berges J.A."/>
            <person name="Bowler C."/>
            <person name="Green B.R."/>
            <person name="Martinez D."/>
            <person name="Putnam N.H."/>
            <person name="Zhou S."/>
            <person name="Allen A.E."/>
            <person name="Apt K.E."/>
            <person name="Bechner M."/>
            <person name="Brzezinski M.A."/>
            <person name="Chaal B.K."/>
            <person name="Chiovitti A."/>
            <person name="Davis A.K."/>
            <person name="Demarest M.S."/>
            <person name="Detter J.C."/>
            <person name="Glavina T."/>
            <person name="Goodstein D."/>
            <person name="Hadi M.Z."/>
            <person name="Hellsten U."/>
            <person name="Hildebrand M."/>
            <person name="Jenkins B.D."/>
            <person name="Jurka J."/>
            <person name="Kapitonov V.V."/>
            <person name="Kroger N."/>
            <person name="Lau W.W."/>
            <person name="Lane T.W."/>
            <person name="Larimer F.W."/>
            <person name="Lippmeier J.C."/>
            <person name="Lucas S."/>
            <person name="Medina M."/>
            <person name="Montsant A."/>
            <person name="Obornik M."/>
            <person name="Parker M.S."/>
            <person name="Palenik B."/>
            <person name="Pazour G.J."/>
            <person name="Richardson P.M."/>
            <person name="Rynearson T.A."/>
            <person name="Saito M.A."/>
            <person name="Schwartz D.C."/>
            <person name="Thamatrakoln K."/>
            <person name="Valentin K."/>
            <person name="Vardi A."/>
            <person name="Wilkerson F.P."/>
            <person name="Rokhsar D.S."/>
        </authorList>
    </citation>
    <scope>NUCLEOTIDE SEQUENCE [LARGE SCALE GENOMIC DNA]</scope>
    <source>
        <strain evidence="1 2">CCMP1335</strain>
    </source>
</reference>
<dbReference type="HOGENOM" id="CLU_613260_0_0_1"/>
<sequence length="447" mass="49272">MRYCGVSTEDASAKCSTPCPDGAGCPFGEACFLDTTCGASSSSSSSTGGFPILEGTTSGFETNNAGGMLLTTTGVPAVEETLQLISDVIDEKLFLYETPLGDWIPSTVYRFDGFFEGLKVMHQVGVAGKKIYMGVDDETANNGGETDCKHCHMYGLVNVAAFLAQAMKETIRYDACDENSWDRVGDLEMYPISNACGQLGQSYQDYHCSEAEKHMECEVDPQMTITAWWGAPGPLKCGPKSMYPQTGYWDYAYECNNPWANPPELCTEYEGQKAGKAINDAPYPNSAGRTDVEGCCWWGRGVIQTSGVCNFGKLNYYLGNRAFLEGRESRYPDIDFCKDPEIICTSEENRELKWIAGFFYWIDQVQPYNVGGWNYIDELHKFVDGGMEGQAFIDSVSGIPCGTGELDGGPERAENFFRILKEMTFAYVPVVKVRAHCSELLESIFCS</sequence>
<feature type="non-terminal residue" evidence="1">
    <location>
        <position position="1"/>
    </location>
</feature>
<dbReference type="PANTHER" id="PTHR21113">
    <property type="entry name" value="AGAP001705-PA"/>
    <property type="match status" value="1"/>
</dbReference>
<dbReference type="GeneID" id="7448092"/>
<dbReference type="Gene3D" id="1.10.530.10">
    <property type="match status" value="1"/>
</dbReference>
<reference evidence="1 2" key="2">
    <citation type="journal article" date="2008" name="Nature">
        <title>The Phaeodactylum genome reveals the evolutionary history of diatom genomes.</title>
        <authorList>
            <person name="Bowler C."/>
            <person name="Allen A.E."/>
            <person name="Badger J.H."/>
            <person name="Grimwood J."/>
            <person name="Jabbari K."/>
            <person name="Kuo A."/>
            <person name="Maheswari U."/>
            <person name="Martens C."/>
            <person name="Maumus F."/>
            <person name="Otillar R.P."/>
            <person name="Rayko E."/>
            <person name="Salamov A."/>
            <person name="Vandepoele K."/>
            <person name="Beszteri B."/>
            <person name="Gruber A."/>
            <person name="Heijde M."/>
            <person name="Katinka M."/>
            <person name="Mock T."/>
            <person name="Valentin K."/>
            <person name="Verret F."/>
            <person name="Berges J.A."/>
            <person name="Brownlee C."/>
            <person name="Cadoret J.P."/>
            <person name="Chiovitti A."/>
            <person name="Choi C.J."/>
            <person name="Coesel S."/>
            <person name="De Martino A."/>
            <person name="Detter J.C."/>
            <person name="Durkin C."/>
            <person name="Falciatore A."/>
            <person name="Fournet J."/>
            <person name="Haruta M."/>
            <person name="Huysman M.J."/>
            <person name="Jenkins B.D."/>
            <person name="Jiroutova K."/>
            <person name="Jorgensen R.E."/>
            <person name="Joubert Y."/>
            <person name="Kaplan A."/>
            <person name="Kroger N."/>
            <person name="Kroth P.G."/>
            <person name="La Roche J."/>
            <person name="Lindquist E."/>
            <person name="Lommer M."/>
            <person name="Martin-Jezequel V."/>
            <person name="Lopez P.J."/>
            <person name="Lucas S."/>
            <person name="Mangogna M."/>
            <person name="McGinnis K."/>
            <person name="Medlin L.K."/>
            <person name="Montsant A."/>
            <person name="Oudot-Le Secq M.P."/>
            <person name="Napoli C."/>
            <person name="Obornik M."/>
            <person name="Parker M.S."/>
            <person name="Petit J.L."/>
            <person name="Porcel B.M."/>
            <person name="Poulsen N."/>
            <person name="Robison M."/>
            <person name="Rychlewski L."/>
            <person name="Rynearson T.A."/>
            <person name="Schmutz J."/>
            <person name="Shapiro H."/>
            <person name="Siaut M."/>
            <person name="Stanley M."/>
            <person name="Sussman M.R."/>
            <person name="Taylor A.R."/>
            <person name="Vardi A."/>
            <person name="von Dassow P."/>
            <person name="Vyverman W."/>
            <person name="Willis A."/>
            <person name="Wyrwicz L.S."/>
            <person name="Rokhsar D.S."/>
            <person name="Weissenbach J."/>
            <person name="Armbrust E.V."/>
            <person name="Green B.R."/>
            <person name="Van de Peer Y."/>
            <person name="Grigoriev I.V."/>
        </authorList>
    </citation>
    <scope>NUCLEOTIDE SEQUENCE [LARGE SCALE GENOMIC DNA]</scope>
    <source>
        <strain evidence="1 2">CCMP1335</strain>
    </source>
</reference>